<gene>
    <name evidence="1" type="ORF">A3C59_01860</name>
</gene>
<dbReference type="Proteomes" id="UP000176902">
    <property type="component" value="Unassembled WGS sequence"/>
</dbReference>
<reference evidence="1 2" key="1">
    <citation type="journal article" date="2016" name="Nat. Commun.">
        <title>Thousands of microbial genomes shed light on interconnected biogeochemical processes in an aquifer system.</title>
        <authorList>
            <person name="Anantharaman K."/>
            <person name="Brown C.T."/>
            <person name="Hug L.A."/>
            <person name="Sharon I."/>
            <person name="Castelle C.J."/>
            <person name="Probst A.J."/>
            <person name="Thomas B.C."/>
            <person name="Singh A."/>
            <person name="Wilkins M.J."/>
            <person name="Karaoz U."/>
            <person name="Brodie E.L."/>
            <person name="Williams K.H."/>
            <person name="Hubbard S.S."/>
            <person name="Banfield J.F."/>
        </authorList>
    </citation>
    <scope>NUCLEOTIDE SEQUENCE [LARGE SCALE GENOMIC DNA]</scope>
</reference>
<organism evidence="1 2">
    <name type="scientific">Candidatus Daviesbacteria bacterium RIFCSPHIGHO2_02_FULL_36_13</name>
    <dbReference type="NCBI Taxonomy" id="1797768"/>
    <lineage>
        <taxon>Bacteria</taxon>
        <taxon>Candidatus Daviesiibacteriota</taxon>
    </lineage>
</organism>
<protein>
    <submittedName>
        <fullName evidence="1">Uncharacterized protein</fullName>
    </submittedName>
</protein>
<evidence type="ECO:0000313" key="1">
    <source>
        <dbReference type="EMBL" id="OGE32930.1"/>
    </source>
</evidence>
<dbReference type="InterPro" id="IPR013324">
    <property type="entry name" value="RNA_pol_sigma_r3/r4-like"/>
</dbReference>
<sequence>MHEFFKQQVIGESAEIMTLDGLMPWIQSVASLYQNPRFGISREDLEAEAFIVAKEFEITGSPGDFIERIHSRFEEILRGEVSVQYKEKSLDTPIRNIDNLTVGDFLVASSDTNVRYSQAFSEQMLESMDILSQAQQQLIYSVIVDERTFEEIGAEIGVDADQLRQDYKNILARLQEDLMWKFG</sequence>
<dbReference type="Gene3D" id="1.20.140.160">
    <property type="match status" value="1"/>
</dbReference>
<name>A0A1F5JWJ5_9BACT</name>
<dbReference type="EMBL" id="MFCV01000019">
    <property type="protein sequence ID" value="OGE32930.1"/>
    <property type="molecule type" value="Genomic_DNA"/>
</dbReference>
<proteinExistence type="predicted"/>
<dbReference type="SUPFAM" id="SSF88659">
    <property type="entry name" value="Sigma3 and sigma4 domains of RNA polymerase sigma factors"/>
    <property type="match status" value="1"/>
</dbReference>
<evidence type="ECO:0000313" key="2">
    <source>
        <dbReference type="Proteomes" id="UP000176902"/>
    </source>
</evidence>
<comment type="caution">
    <text evidence="1">The sequence shown here is derived from an EMBL/GenBank/DDBJ whole genome shotgun (WGS) entry which is preliminary data.</text>
</comment>
<dbReference type="AlphaFoldDB" id="A0A1F5JWJ5"/>
<accession>A0A1F5JWJ5</accession>